<sequence length="103" mass="11332">MKGQWGIIVGLVVALIISIFAVINVEAVRVNYLFGEAYWPLVLIILGSVLMGAVIVGALGMVKIYRLQAEIKRLKQQNLTNKTEETKTSDSQIKRESGSIEGK</sequence>
<keyword evidence="1" id="KW-1003">Cell membrane</keyword>
<feature type="domain" description="Lipopolysaccharide assembly protein A" evidence="7">
    <location>
        <begin position="24"/>
        <end position="78"/>
    </location>
</feature>
<evidence type="ECO:0000256" key="1">
    <source>
        <dbReference type="ARBA" id="ARBA00022475"/>
    </source>
</evidence>
<proteinExistence type="predicted"/>
<name>A0A094XCH5_ALKAL</name>
<evidence type="ECO:0000256" key="3">
    <source>
        <dbReference type="ARBA" id="ARBA00022989"/>
    </source>
</evidence>
<keyword evidence="2 6" id="KW-0812">Transmembrane</keyword>
<dbReference type="EMBL" id="JALP01000109">
    <property type="protein sequence ID" value="THG90854.1"/>
    <property type="molecule type" value="Genomic_DNA"/>
</dbReference>
<dbReference type="GO" id="GO:0005886">
    <property type="term" value="C:plasma membrane"/>
    <property type="evidence" value="ECO:0007669"/>
    <property type="project" value="InterPro"/>
</dbReference>
<organism evidence="8 10">
    <name type="scientific">Alkalihalobacillus alcalophilus ATCC 27647 = CGMCC 1.3604</name>
    <dbReference type="NCBI Taxonomy" id="1218173"/>
    <lineage>
        <taxon>Bacteria</taxon>
        <taxon>Bacillati</taxon>
        <taxon>Bacillota</taxon>
        <taxon>Bacilli</taxon>
        <taxon>Bacillales</taxon>
        <taxon>Bacillaceae</taxon>
        <taxon>Alkalihalobacillus</taxon>
    </lineage>
</organism>
<dbReference type="Proteomes" id="UP000297014">
    <property type="component" value="Unassembled WGS sequence"/>
</dbReference>
<accession>A0A094XCH5</accession>
<evidence type="ECO:0000313" key="9">
    <source>
        <dbReference type="EMBL" id="THG90854.1"/>
    </source>
</evidence>
<dbReference type="AlphaFoldDB" id="A0A094XCH5"/>
<evidence type="ECO:0000256" key="4">
    <source>
        <dbReference type="ARBA" id="ARBA00023136"/>
    </source>
</evidence>
<comment type="caution">
    <text evidence="8">The sequence shown here is derived from an EMBL/GenBank/DDBJ whole genome shotgun (WGS) entry which is preliminary data.</text>
</comment>
<dbReference type="InterPro" id="IPR010445">
    <property type="entry name" value="LapA_dom"/>
</dbReference>
<protein>
    <recommendedName>
        <fullName evidence="7">Lipopolysaccharide assembly protein A domain-containing protein</fullName>
    </recommendedName>
</protein>
<evidence type="ECO:0000256" key="6">
    <source>
        <dbReference type="SAM" id="Phobius"/>
    </source>
</evidence>
<reference evidence="9 11" key="2">
    <citation type="submission" date="2014-01" db="EMBL/GenBank/DDBJ databases">
        <title>Draft genome sequencing of Bacillus alcalophilus CGMCC 1.3604.</title>
        <authorList>
            <person name="Yang J."/>
            <person name="Diao L."/>
            <person name="Yang S."/>
        </authorList>
    </citation>
    <scope>NUCLEOTIDE SEQUENCE [LARGE SCALE GENOMIC DNA]</scope>
    <source>
        <strain evidence="9 11">CGMCC 1.3604</strain>
    </source>
</reference>
<evidence type="ECO:0000313" key="11">
    <source>
        <dbReference type="Proteomes" id="UP000297014"/>
    </source>
</evidence>
<dbReference type="OrthoDB" id="2990728at2"/>
<dbReference type="PANTHER" id="PTHR41335">
    <property type="entry name" value="MEMBRANE PROTEIN-RELATED"/>
    <property type="match status" value="1"/>
</dbReference>
<gene>
    <name evidence="9" type="ORF">AJ85_08525</name>
    <name evidence="8" type="ORF">BALCAV_0215760</name>
</gene>
<feature type="compositionally biased region" description="Basic and acidic residues" evidence="5">
    <location>
        <begin position="82"/>
        <end position="103"/>
    </location>
</feature>
<evidence type="ECO:0000313" key="8">
    <source>
        <dbReference type="EMBL" id="KGA96505.1"/>
    </source>
</evidence>
<reference evidence="8 10" key="1">
    <citation type="journal article" date="2014" name="Genome Announc.">
        <title>Draft Genome Sequence of Bacillus alcalophilus AV1934, a Classic Alkaliphile Isolated from Human Feces in 1934.</title>
        <authorList>
            <person name="Attie O."/>
            <person name="Jayaprakash A."/>
            <person name="Shah H."/>
            <person name="Paulsen I.T."/>
            <person name="Morino M."/>
            <person name="Takahashi Y."/>
            <person name="Narumi I."/>
            <person name="Sachidanandam R."/>
            <person name="Satoh K."/>
            <person name="Ito M."/>
            <person name="Krulwich T.A."/>
        </authorList>
    </citation>
    <scope>NUCLEOTIDE SEQUENCE [LARGE SCALE GENOMIC DNA]</scope>
    <source>
        <strain evidence="8 10">AV1934</strain>
    </source>
</reference>
<dbReference type="STRING" id="1218173.BALCAV_0215760"/>
<dbReference type="EMBL" id="ALPT02000058">
    <property type="protein sequence ID" value="KGA96505.1"/>
    <property type="molecule type" value="Genomic_DNA"/>
</dbReference>
<keyword evidence="4 6" id="KW-0472">Membrane</keyword>
<dbReference type="Pfam" id="PF06305">
    <property type="entry name" value="LapA_dom"/>
    <property type="match status" value="1"/>
</dbReference>
<feature type="transmembrane region" description="Helical" evidence="6">
    <location>
        <begin position="37"/>
        <end position="65"/>
    </location>
</feature>
<keyword evidence="3 6" id="KW-1133">Transmembrane helix</keyword>
<feature type="region of interest" description="Disordered" evidence="5">
    <location>
        <begin position="80"/>
        <end position="103"/>
    </location>
</feature>
<evidence type="ECO:0000313" key="10">
    <source>
        <dbReference type="Proteomes" id="UP000002754"/>
    </source>
</evidence>
<dbReference type="RefSeq" id="WP_003324373.1">
    <property type="nucleotide sequence ID" value="NZ_ALPT02000058.1"/>
</dbReference>
<feature type="transmembrane region" description="Helical" evidence="6">
    <location>
        <begin position="7"/>
        <end position="25"/>
    </location>
</feature>
<evidence type="ECO:0000256" key="2">
    <source>
        <dbReference type="ARBA" id="ARBA00022692"/>
    </source>
</evidence>
<dbReference type="eggNOG" id="COG5416">
    <property type="taxonomic scope" value="Bacteria"/>
</dbReference>
<evidence type="ECO:0000256" key="5">
    <source>
        <dbReference type="SAM" id="MobiDB-lite"/>
    </source>
</evidence>
<evidence type="ECO:0000259" key="7">
    <source>
        <dbReference type="Pfam" id="PF06305"/>
    </source>
</evidence>
<keyword evidence="10" id="KW-1185">Reference proteome</keyword>
<dbReference type="Proteomes" id="UP000002754">
    <property type="component" value="Unassembled WGS sequence"/>
</dbReference>
<dbReference type="PANTHER" id="PTHR41335:SF1">
    <property type="entry name" value="MEMBRANE PROTEIN"/>
    <property type="match status" value="1"/>
</dbReference>